<keyword evidence="2" id="KW-1185">Reference proteome</keyword>
<comment type="caution">
    <text evidence="1">The sequence shown here is derived from an EMBL/GenBank/DDBJ whole genome shotgun (WGS) entry which is preliminary data.</text>
</comment>
<dbReference type="InterPro" id="IPR009319">
    <property type="entry name" value="Phage_A118_VSP1"/>
</dbReference>
<dbReference type="RefSeq" id="WP_344257526.1">
    <property type="nucleotide sequence ID" value="NZ_BAAARE010000046.1"/>
</dbReference>
<evidence type="ECO:0000313" key="1">
    <source>
        <dbReference type="EMBL" id="GAA2503431.1"/>
    </source>
</evidence>
<gene>
    <name evidence="1" type="ORF">GCM10009858_46820</name>
</gene>
<organism evidence="1 2">
    <name type="scientific">Terrabacter carboxydivorans</name>
    <dbReference type="NCBI Taxonomy" id="619730"/>
    <lineage>
        <taxon>Bacteria</taxon>
        <taxon>Bacillati</taxon>
        <taxon>Actinomycetota</taxon>
        <taxon>Actinomycetes</taxon>
        <taxon>Micrococcales</taxon>
        <taxon>Intrasporangiaceae</taxon>
        <taxon>Terrabacter</taxon>
    </lineage>
</organism>
<evidence type="ECO:0008006" key="3">
    <source>
        <dbReference type="Google" id="ProtNLM"/>
    </source>
</evidence>
<dbReference type="EMBL" id="BAAARE010000046">
    <property type="protein sequence ID" value="GAA2503431.1"/>
    <property type="molecule type" value="Genomic_DNA"/>
</dbReference>
<reference evidence="1 2" key="1">
    <citation type="journal article" date="2019" name="Int. J. Syst. Evol. Microbiol.">
        <title>The Global Catalogue of Microorganisms (GCM) 10K type strain sequencing project: providing services to taxonomists for standard genome sequencing and annotation.</title>
        <authorList>
            <consortium name="The Broad Institute Genomics Platform"/>
            <consortium name="The Broad Institute Genome Sequencing Center for Infectious Disease"/>
            <person name="Wu L."/>
            <person name="Ma J."/>
        </authorList>
    </citation>
    <scope>NUCLEOTIDE SEQUENCE [LARGE SCALE GENOMIC DNA]</scope>
    <source>
        <strain evidence="1 2">JCM 16259</strain>
    </source>
</reference>
<protein>
    <recommendedName>
        <fullName evidence="3">Phage minor capsid protein 2</fullName>
    </recommendedName>
</protein>
<evidence type="ECO:0000313" key="2">
    <source>
        <dbReference type="Proteomes" id="UP001500730"/>
    </source>
</evidence>
<dbReference type="Pfam" id="PF06152">
    <property type="entry name" value="Phage_min_cap2"/>
    <property type="match status" value="1"/>
</dbReference>
<accession>A0ABN3MK46</accession>
<proteinExistence type="predicted"/>
<dbReference type="Proteomes" id="UP001500730">
    <property type="component" value="Unassembled WGS sequence"/>
</dbReference>
<name>A0ABN3MK46_9MICO</name>
<sequence length="362" mass="39355">MPASPENGAQMAPRVLVAINDAELAILRLVAMHLRDGRGQPDWRQARLAEGQMLRARIARMITYLAGAVASEVNSIVLDAYNRGQALAMADLDLFLVPVLIADDAVDTSAVIAQSTVDTIVQAMKLIPDMVIATLREAVAAGRDSNVAGDVAALQRSQKILERLASRGFAGFSYGPECDWSLEEYAEMAVSAGAGRAAVQGHVDALAASGMDLVLVSVSPEACQICCPFERQVLSISGRVGRVLEPNGDEVSASVTDVKASLAGAIAKGLFHAGCRHELSAYLPGVTRTDVVLSTQRRPRPEQREHDVERKVRQWKRREAVALDALTRRRAAEEVRMWRMESHRAHNELTRPEGKWRPRSPG</sequence>